<keyword evidence="8 18" id="KW-0378">Hydrolase</keyword>
<gene>
    <name evidence="19" type="ORF">DPX39_080016600</name>
</gene>
<dbReference type="GO" id="GO:0005737">
    <property type="term" value="C:cytoplasm"/>
    <property type="evidence" value="ECO:0007669"/>
    <property type="project" value="TreeGrafter"/>
</dbReference>
<dbReference type="SUPFAM" id="SSF55486">
    <property type="entry name" value="Metalloproteases ('zincins'), catalytic domain"/>
    <property type="match status" value="1"/>
</dbReference>
<keyword evidence="9 17" id="KW-0862">Zinc</keyword>
<evidence type="ECO:0000256" key="6">
    <source>
        <dbReference type="ARBA" id="ARBA00022723"/>
    </source>
</evidence>
<comment type="cofactor">
    <cofactor evidence="17 18">
        <name>Zn(2+)</name>
        <dbReference type="ChEBI" id="CHEBI:29105"/>
    </cofactor>
    <text evidence="17 18">Binds 1 zinc ion per subunit.</text>
</comment>
<dbReference type="Gene3D" id="2.10.55.10">
    <property type="entry name" value="Leishmanolysin domain 3"/>
    <property type="match status" value="1"/>
</dbReference>
<evidence type="ECO:0000256" key="13">
    <source>
        <dbReference type="ARBA" id="ARBA00023145"/>
    </source>
</evidence>
<feature type="binding site" evidence="17">
    <location>
        <position position="278"/>
    </location>
    <ligand>
        <name>Zn(2+)</name>
        <dbReference type="ChEBI" id="CHEBI:29105"/>
        <note>catalytic</note>
    </ligand>
</feature>
<dbReference type="PANTHER" id="PTHR10942:SF0">
    <property type="entry name" value="LEISHMANOLYSIN-LIKE PEPTIDASE"/>
    <property type="match status" value="1"/>
</dbReference>
<feature type="binding site" evidence="17">
    <location>
        <position position="347"/>
    </location>
    <ligand>
        <name>Zn(2+)</name>
        <dbReference type="ChEBI" id="CHEBI:29105"/>
        <note>catalytic</note>
    </ligand>
</feature>
<evidence type="ECO:0000256" key="9">
    <source>
        <dbReference type="ARBA" id="ARBA00022833"/>
    </source>
</evidence>
<keyword evidence="14" id="KW-1015">Disulfide bond</keyword>
<dbReference type="FunFam" id="3.10.170.20:FF:000005">
    <property type="entry name" value="MSP-A1 surface protease homolog"/>
    <property type="match status" value="1"/>
</dbReference>
<dbReference type="GO" id="GO:0006508">
    <property type="term" value="P:proteolysis"/>
    <property type="evidence" value="ECO:0007669"/>
    <property type="project" value="UniProtKB-KW"/>
</dbReference>
<dbReference type="AlphaFoldDB" id="A0A3L6L2Q5"/>
<evidence type="ECO:0000256" key="14">
    <source>
        <dbReference type="ARBA" id="ARBA00023157"/>
    </source>
</evidence>
<evidence type="ECO:0000256" key="15">
    <source>
        <dbReference type="ARBA" id="ARBA00023180"/>
    </source>
</evidence>
<evidence type="ECO:0000313" key="19">
    <source>
        <dbReference type="EMBL" id="RHW70912.1"/>
    </source>
</evidence>
<name>A0A3L6L2Q5_9TRYP</name>
<evidence type="ECO:0000256" key="10">
    <source>
        <dbReference type="ARBA" id="ARBA00022889"/>
    </source>
</evidence>
<dbReference type="FunFam" id="2.10.55.10:FF:000003">
    <property type="entry name" value="MSP-A1 surface protease homolog"/>
    <property type="match status" value="1"/>
</dbReference>
<dbReference type="InterPro" id="IPR001577">
    <property type="entry name" value="Peptidase_M8"/>
</dbReference>
<dbReference type="Gene3D" id="3.90.132.10">
    <property type="entry name" value="Leishmanolysin , domain 2"/>
    <property type="match status" value="1"/>
</dbReference>
<comment type="caution">
    <text evidence="19">The sequence shown here is derived from an EMBL/GenBank/DDBJ whole genome shotgun (WGS) entry which is preliminary data.</text>
</comment>
<evidence type="ECO:0000256" key="2">
    <source>
        <dbReference type="ARBA" id="ARBA00003364"/>
    </source>
</evidence>
<dbReference type="GO" id="GO:0016020">
    <property type="term" value="C:membrane"/>
    <property type="evidence" value="ECO:0007669"/>
    <property type="project" value="UniProtKB-SubCell"/>
</dbReference>
<feature type="active site" evidence="16">
    <location>
        <position position="279"/>
    </location>
</feature>
<dbReference type="Gene3D" id="2.30.34.10">
    <property type="entry name" value="Leishmanolysin domain 4"/>
    <property type="match status" value="1"/>
</dbReference>
<dbReference type="PRINTS" id="PR00782">
    <property type="entry name" value="LSHMANOLYSIN"/>
</dbReference>
<dbReference type="FunFam" id="2.30.34.10:FF:000003">
    <property type="entry name" value="Major surface protease gp63, putative"/>
    <property type="match status" value="1"/>
</dbReference>
<keyword evidence="6 17" id="KW-0479">Metal-binding</keyword>
<dbReference type="Pfam" id="PF01457">
    <property type="entry name" value="Peptidase_M8"/>
    <property type="match status" value="1"/>
</dbReference>
<evidence type="ECO:0000256" key="4">
    <source>
        <dbReference type="ARBA" id="ARBA00005860"/>
    </source>
</evidence>
<organism evidence="19">
    <name type="scientific">Trypanosoma brucei equiperdum</name>
    <dbReference type="NCBI Taxonomy" id="630700"/>
    <lineage>
        <taxon>Eukaryota</taxon>
        <taxon>Discoba</taxon>
        <taxon>Euglenozoa</taxon>
        <taxon>Kinetoplastea</taxon>
        <taxon>Metakinetoplastina</taxon>
        <taxon>Trypanosomatida</taxon>
        <taxon>Trypanosomatidae</taxon>
        <taxon>Trypanosoma</taxon>
    </lineage>
</organism>
<comment type="subcellular location">
    <subcellularLocation>
        <location evidence="3">Membrane</location>
    </subcellularLocation>
</comment>
<keyword evidence="7" id="KW-0732">Signal</keyword>
<comment type="catalytic activity">
    <reaction evidence="1">
        <text>Preference for hydrophobic residues at P1 and P1' and basic residues at P2' and P3'. A model nonapeptide is cleaved at -Ala-Tyr-|-Leu-Lys-Lys-.</text>
        <dbReference type="EC" id="3.4.24.36"/>
    </reaction>
</comment>
<dbReference type="GO" id="GO:0046872">
    <property type="term" value="F:metal ion binding"/>
    <property type="evidence" value="ECO:0007669"/>
    <property type="project" value="UniProtKB-KW"/>
</dbReference>
<protein>
    <recommendedName>
        <fullName evidence="18">Leishmanolysin-like peptidase</fullName>
        <ecNumber evidence="18">3.4.24.-</ecNumber>
    </recommendedName>
</protein>
<dbReference type="PANTHER" id="PTHR10942">
    <property type="entry name" value="LEISHMANOLYSIN-LIKE PEPTIDASE"/>
    <property type="match status" value="1"/>
</dbReference>
<dbReference type="FunFam" id="3.90.132.10:FF:000001">
    <property type="entry name" value="leishmanolysin-like peptidase isoform X2"/>
    <property type="match status" value="1"/>
</dbReference>
<keyword evidence="11 17" id="KW-0482">Metalloprotease</keyword>
<dbReference type="Gene3D" id="3.10.170.20">
    <property type="match status" value="1"/>
</dbReference>
<evidence type="ECO:0000256" key="3">
    <source>
        <dbReference type="ARBA" id="ARBA00004370"/>
    </source>
</evidence>
<reference evidence="19" key="1">
    <citation type="submission" date="2018-09" db="EMBL/GenBank/DDBJ databases">
        <title>whole genome sequence of T. equiperdum IVM-t1 strain.</title>
        <authorList>
            <person name="Suganuma K."/>
        </authorList>
    </citation>
    <scope>NUCLEOTIDE SEQUENCE [LARGE SCALE GENOMIC DNA]</scope>
    <source>
        <strain evidence="19">IVM-t1</strain>
    </source>
</reference>
<evidence type="ECO:0000256" key="7">
    <source>
        <dbReference type="ARBA" id="ARBA00022729"/>
    </source>
</evidence>
<accession>A0A3L6L2Q5</accession>
<keyword evidence="15" id="KW-0325">Glycoprotein</keyword>
<dbReference type="EMBL" id="QSBY01000008">
    <property type="protein sequence ID" value="RHW70912.1"/>
    <property type="molecule type" value="Genomic_DNA"/>
</dbReference>
<keyword evidence="5 18" id="KW-0645">Protease</keyword>
<evidence type="ECO:0000256" key="8">
    <source>
        <dbReference type="ARBA" id="ARBA00022801"/>
    </source>
</evidence>
<evidence type="ECO:0000256" key="16">
    <source>
        <dbReference type="PIRSR" id="PIRSR601577-1"/>
    </source>
</evidence>
<keyword evidence="10" id="KW-0130">Cell adhesion</keyword>
<evidence type="ECO:0000256" key="17">
    <source>
        <dbReference type="PIRSR" id="PIRSR601577-2"/>
    </source>
</evidence>
<evidence type="ECO:0000256" key="12">
    <source>
        <dbReference type="ARBA" id="ARBA00023136"/>
    </source>
</evidence>
<comment type="function">
    <text evidence="2">Has an integral role during the infection of macrophages in the mammalian host.</text>
</comment>
<keyword evidence="12" id="KW-0472">Membrane</keyword>
<dbReference type="GO" id="GO:0004222">
    <property type="term" value="F:metalloendopeptidase activity"/>
    <property type="evidence" value="ECO:0007669"/>
    <property type="project" value="UniProtKB-UniRule"/>
</dbReference>
<feature type="binding site" evidence="17">
    <location>
        <position position="282"/>
    </location>
    <ligand>
        <name>Zn(2+)</name>
        <dbReference type="ChEBI" id="CHEBI:29105"/>
        <note>catalytic</note>
    </ligand>
</feature>
<dbReference type="Proteomes" id="UP000266743">
    <property type="component" value="Chromosome 8"/>
</dbReference>
<dbReference type="GO" id="GO:0007155">
    <property type="term" value="P:cell adhesion"/>
    <property type="evidence" value="ECO:0007669"/>
    <property type="project" value="UniProtKB-KW"/>
</dbReference>
<proteinExistence type="inferred from homology"/>
<sequence length="600" mass="65185">MFTFFFHCPLIYLYVNKTLPLLHFTTGFGRLFSLPLVPPICQKEAVDDATGVCNPDAWRIETRHTADVVWCCSLCLAKSGGRCMFDEIAAKAGRPRVLALRRTKAGMENVKYDRTGSVDPEWQHIRIVVFAEDMKDRSRYCTSAGQERPTFFGETATCSQEDILTAAKRDIAVTKLLPSAVQMHMDRLLVDPITEPLVFPPFDGSVCSEFKVPSSHFSEGVPDADMVMYAAAGPTPEGVAAWATGCITLDDGRAVAGVTNLGPGSISLSETSIRTAAHEIAHALGFDFEAMNDAGMVQRIPGVRGKVDVTLISSPRTLQKAREHYNCPDAPGMELEDEGGSGTALSHWERRNAKDEIMSGISSPGRYTALTMAAFEDLGYYRGAWGSEEPMGWGNNSGCELLNESCLVNGVTAHPDMFCNETVSKLVCNSERDGLGRCNVIKHENPLPPQYHYFSDPSRGAPSHLLMDYCPSIDAFSNTPCADGETKFMRGSLIGPSSMCLKAEGLRDSQGVIGDVCADVRCDGGEVSIRYLGDDAWHPCPEGSHIKPTTTFTDGVIVCPTYSEVCIKATVVVRPSSASYRSSVPQSLLLTLFAIVYAAC</sequence>
<evidence type="ECO:0000256" key="5">
    <source>
        <dbReference type="ARBA" id="ARBA00022670"/>
    </source>
</evidence>
<evidence type="ECO:0000256" key="11">
    <source>
        <dbReference type="ARBA" id="ARBA00023049"/>
    </source>
</evidence>
<evidence type="ECO:0000256" key="1">
    <source>
        <dbReference type="ARBA" id="ARBA00001249"/>
    </source>
</evidence>
<dbReference type="EC" id="3.4.24.-" evidence="18"/>
<comment type="similarity">
    <text evidence="4 18">Belongs to the peptidase M8 family.</text>
</comment>
<keyword evidence="13" id="KW-0865">Zymogen</keyword>
<evidence type="ECO:0000256" key="18">
    <source>
        <dbReference type="RuleBase" id="RU366077"/>
    </source>
</evidence>